<organism evidence="7 8">
    <name type="scientific">Mugilogobius chulae</name>
    <name type="common">yellowstripe goby</name>
    <dbReference type="NCBI Taxonomy" id="88201"/>
    <lineage>
        <taxon>Eukaryota</taxon>
        <taxon>Metazoa</taxon>
        <taxon>Chordata</taxon>
        <taxon>Craniata</taxon>
        <taxon>Vertebrata</taxon>
        <taxon>Euteleostomi</taxon>
        <taxon>Actinopterygii</taxon>
        <taxon>Neopterygii</taxon>
        <taxon>Teleostei</taxon>
        <taxon>Neoteleostei</taxon>
        <taxon>Acanthomorphata</taxon>
        <taxon>Gobiaria</taxon>
        <taxon>Gobiiformes</taxon>
        <taxon>Gobioidei</taxon>
        <taxon>Gobiidae</taxon>
        <taxon>Gobionellinae</taxon>
        <taxon>Mugilogobius</taxon>
    </lineage>
</organism>
<keyword evidence="3" id="KW-0716">Sensory transduction</keyword>
<keyword evidence="6" id="KW-1133">Transmembrane helix</keyword>
<dbReference type="Proteomes" id="UP001460270">
    <property type="component" value="Unassembled WGS sequence"/>
</dbReference>
<dbReference type="AlphaFoldDB" id="A0AAW0MZY6"/>
<keyword evidence="6" id="KW-0472">Membrane</keyword>
<comment type="subcellular location">
    <subcellularLocation>
        <location evidence="1">Cell membrane</location>
        <topology evidence="1">Multi-pass membrane protein</topology>
    </subcellularLocation>
</comment>
<comment type="caution">
    <text evidence="7">The sequence shown here is derived from an EMBL/GenBank/DDBJ whole genome shotgun (WGS) entry which is preliminary data.</text>
</comment>
<keyword evidence="5" id="KW-0675">Receptor</keyword>
<keyword evidence="3" id="KW-0552">Olfaction</keyword>
<gene>
    <name evidence="7" type="ORF">WMY93_028380</name>
</gene>
<dbReference type="PANTHER" id="PTHR26452">
    <property type="entry name" value="OLFACTORY RECEPTOR"/>
    <property type="match status" value="1"/>
</dbReference>
<evidence type="ECO:0000256" key="4">
    <source>
        <dbReference type="ARBA" id="ARBA00023040"/>
    </source>
</evidence>
<reference evidence="8" key="1">
    <citation type="submission" date="2024-04" db="EMBL/GenBank/DDBJ databases">
        <title>Salinicola lusitanus LLJ914,a marine bacterium isolated from the Okinawa Trough.</title>
        <authorList>
            <person name="Li J."/>
        </authorList>
    </citation>
    <scope>NUCLEOTIDE SEQUENCE [LARGE SCALE GENOMIC DNA]</scope>
</reference>
<evidence type="ECO:0008006" key="9">
    <source>
        <dbReference type="Google" id="ProtNLM"/>
    </source>
</evidence>
<proteinExistence type="predicted"/>
<evidence type="ECO:0000256" key="3">
    <source>
        <dbReference type="ARBA" id="ARBA00022725"/>
    </source>
</evidence>
<dbReference type="SUPFAM" id="SSF81321">
    <property type="entry name" value="Family A G protein-coupled receptor-like"/>
    <property type="match status" value="1"/>
</dbReference>
<name>A0AAW0MZY6_9GOBI</name>
<feature type="transmembrane region" description="Helical" evidence="6">
    <location>
        <begin position="193"/>
        <end position="217"/>
    </location>
</feature>
<evidence type="ECO:0000256" key="5">
    <source>
        <dbReference type="ARBA" id="ARBA00023170"/>
    </source>
</evidence>
<accession>A0AAW0MZY6</accession>
<dbReference type="Gene3D" id="1.20.1070.10">
    <property type="entry name" value="Rhodopsin 7-helix transmembrane proteins"/>
    <property type="match status" value="1"/>
</dbReference>
<sequence length="269" mass="28743">MYKAKKQGAYEAVVGGRLRRSGAACVGSAPNASISSAAHVQPISSCISIHRSFTSSSRSCHILAIKTPPIQSLPSGQLIASGRPSGASSAAPVAASSAASFSAPCFLLTVLSSQRSCRILANQASPIESLSLLSHQPYAQGPLDGGKSREGSPHEGLRGRVLLMEFVFSEMPNSSDSMVLLLEGLVEGTSLSIFLFLLLVYLFIIFSNVSIFGLILFKRSLHQPVYLLYLNLSANDLLGNTTVFPWLLVDQLRPASLRHIHLYSCVVQV</sequence>
<evidence type="ECO:0000256" key="2">
    <source>
        <dbReference type="ARBA" id="ARBA00022475"/>
    </source>
</evidence>
<keyword evidence="6" id="KW-0812">Transmembrane</keyword>
<dbReference type="EMBL" id="JBBPFD010000021">
    <property type="protein sequence ID" value="KAK7882206.1"/>
    <property type="molecule type" value="Genomic_DNA"/>
</dbReference>
<evidence type="ECO:0000256" key="1">
    <source>
        <dbReference type="ARBA" id="ARBA00004651"/>
    </source>
</evidence>
<evidence type="ECO:0000256" key="6">
    <source>
        <dbReference type="SAM" id="Phobius"/>
    </source>
</evidence>
<keyword evidence="4" id="KW-0297">G-protein coupled receptor</keyword>
<protein>
    <recommendedName>
        <fullName evidence="9">G-protein coupled receptors family 1 profile domain-containing protein</fullName>
    </recommendedName>
</protein>
<dbReference type="GO" id="GO:0007608">
    <property type="term" value="P:sensory perception of smell"/>
    <property type="evidence" value="ECO:0007669"/>
    <property type="project" value="UniProtKB-KW"/>
</dbReference>
<dbReference type="GO" id="GO:0005886">
    <property type="term" value="C:plasma membrane"/>
    <property type="evidence" value="ECO:0007669"/>
    <property type="project" value="UniProtKB-SubCell"/>
</dbReference>
<keyword evidence="2" id="KW-1003">Cell membrane</keyword>
<keyword evidence="8" id="KW-1185">Reference proteome</keyword>
<evidence type="ECO:0000313" key="8">
    <source>
        <dbReference type="Proteomes" id="UP001460270"/>
    </source>
</evidence>
<dbReference type="InterPro" id="IPR050516">
    <property type="entry name" value="Olfactory_GPCR"/>
</dbReference>
<evidence type="ECO:0000313" key="7">
    <source>
        <dbReference type="EMBL" id="KAK7882206.1"/>
    </source>
</evidence>
<dbReference type="GO" id="GO:0004930">
    <property type="term" value="F:G protein-coupled receptor activity"/>
    <property type="evidence" value="ECO:0007669"/>
    <property type="project" value="UniProtKB-KW"/>
</dbReference>
<keyword evidence="4" id="KW-0807">Transducer</keyword>